<keyword evidence="14" id="KW-1185">Reference proteome</keyword>
<keyword evidence="6 12" id="KW-1133">Transmembrane helix</keyword>
<feature type="transmembrane region" description="Helical" evidence="12">
    <location>
        <begin position="123"/>
        <end position="144"/>
    </location>
</feature>
<dbReference type="EMBL" id="BMAV01016498">
    <property type="protein sequence ID" value="GFY67304.1"/>
    <property type="molecule type" value="Genomic_DNA"/>
</dbReference>
<keyword evidence="7" id="KW-0915">Sodium</keyword>
<dbReference type="PANTHER" id="PTHR42985:SF40">
    <property type="entry name" value="LD47995P-RELATED"/>
    <property type="match status" value="1"/>
</dbReference>
<feature type="transmembrane region" description="Helical" evidence="12">
    <location>
        <begin position="80"/>
        <end position="103"/>
    </location>
</feature>
<dbReference type="GO" id="GO:0006814">
    <property type="term" value="P:sodium ion transport"/>
    <property type="evidence" value="ECO:0007669"/>
    <property type="project" value="UniProtKB-KW"/>
</dbReference>
<reference evidence="13" key="1">
    <citation type="submission" date="2020-08" db="EMBL/GenBank/DDBJ databases">
        <title>Multicomponent nature underlies the extraordinary mechanical properties of spider dragline silk.</title>
        <authorList>
            <person name="Kono N."/>
            <person name="Nakamura H."/>
            <person name="Mori M."/>
            <person name="Yoshida Y."/>
            <person name="Ohtoshi R."/>
            <person name="Malay A.D."/>
            <person name="Moran D.A.P."/>
            <person name="Tomita M."/>
            <person name="Numata K."/>
            <person name="Arakawa K."/>
        </authorList>
    </citation>
    <scope>NUCLEOTIDE SEQUENCE</scope>
</reference>
<dbReference type="GO" id="GO:0015293">
    <property type="term" value="F:symporter activity"/>
    <property type="evidence" value="ECO:0007669"/>
    <property type="project" value="TreeGrafter"/>
</dbReference>
<evidence type="ECO:0000256" key="11">
    <source>
        <dbReference type="RuleBase" id="RU362091"/>
    </source>
</evidence>
<protein>
    <submittedName>
        <fullName evidence="13">Sodium-coupled monocarboxylate transporter 1</fullName>
    </submittedName>
</protein>
<evidence type="ECO:0000256" key="8">
    <source>
        <dbReference type="ARBA" id="ARBA00023065"/>
    </source>
</evidence>
<accession>A0A8X6YCZ6</accession>
<evidence type="ECO:0000256" key="7">
    <source>
        <dbReference type="ARBA" id="ARBA00023053"/>
    </source>
</evidence>
<evidence type="ECO:0000256" key="2">
    <source>
        <dbReference type="ARBA" id="ARBA00006434"/>
    </source>
</evidence>
<evidence type="ECO:0000256" key="10">
    <source>
        <dbReference type="ARBA" id="ARBA00023201"/>
    </source>
</evidence>
<dbReference type="PANTHER" id="PTHR42985">
    <property type="entry name" value="SODIUM-COUPLED MONOCARBOXYLATE TRANSPORTER"/>
    <property type="match status" value="1"/>
</dbReference>
<keyword evidence="9 12" id="KW-0472">Membrane</keyword>
<gene>
    <name evidence="13" type="primary">slc5a8</name>
    <name evidence="13" type="ORF">TNIN_7881</name>
</gene>
<evidence type="ECO:0000256" key="1">
    <source>
        <dbReference type="ARBA" id="ARBA00004651"/>
    </source>
</evidence>
<dbReference type="Pfam" id="PF00474">
    <property type="entry name" value="SSF"/>
    <property type="match status" value="1"/>
</dbReference>
<evidence type="ECO:0000256" key="12">
    <source>
        <dbReference type="SAM" id="Phobius"/>
    </source>
</evidence>
<dbReference type="OrthoDB" id="8196388at2759"/>
<evidence type="ECO:0000256" key="6">
    <source>
        <dbReference type="ARBA" id="ARBA00022989"/>
    </source>
</evidence>
<keyword evidence="3" id="KW-0813">Transport</keyword>
<organism evidence="13 14">
    <name type="scientific">Trichonephila inaurata madagascariensis</name>
    <dbReference type="NCBI Taxonomy" id="2747483"/>
    <lineage>
        <taxon>Eukaryota</taxon>
        <taxon>Metazoa</taxon>
        <taxon>Ecdysozoa</taxon>
        <taxon>Arthropoda</taxon>
        <taxon>Chelicerata</taxon>
        <taxon>Arachnida</taxon>
        <taxon>Araneae</taxon>
        <taxon>Araneomorphae</taxon>
        <taxon>Entelegynae</taxon>
        <taxon>Araneoidea</taxon>
        <taxon>Nephilidae</taxon>
        <taxon>Trichonephila</taxon>
        <taxon>Trichonephila inaurata</taxon>
    </lineage>
</organism>
<proteinExistence type="inferred from homology"/>
<evidence type="ECO:0000256" key="5">
    <source>
        <dbReference type="ARBA" id="ARBA00022692"/>
    </source>
</evidence>
<evidence type="ECO:0000256" key="9">
    <source>
        <dbReference type="ARBA" id="ARBA00023136"/>
    </source>
</evidence>
<dbReference type="InterPro" id="IPR051163">
    <property type="entry name" value="Sodium:Solute_Symporter_SSF"/>
</dbReference>
<dbReference type="Gene3D" id="1.20.1730.10">
    <property type="entry name" value="Sodium/glucose cotransporter"/>
    <property type="match status" value="2"/>
</dbReference>
<dbReference type="Proteomes" id="UP000886998">
    <property type="component" value="Unassembled WGS sequence"/>
</dbReference>
<sequence length="164" mass="18097">MKETLGVTDYIVVISSLLISILIGLRFQIGKAKLKTTREYLLASKNAPMLLVVMSTTVTMLSAIVMLGSPAETYRFGPQLSLLSFFPVIGMALAAKIFIPIYFQLKVSSIYEGGLKAVLWNDLFQSVLMILCLVIVYIVGVHEVGGIGEVYKRAQVGNRLNFFK</sequence>
<evidence type="ECO:0000256" key="3">
    <source>
        <dbReference type="ARBA" id="ARBA00022448"/>
    </source>
</evidence>
<name>A0A8X6YCZ6_9ARAC</name>
<evidence type="ECO:0000256" key="4">
    <source>
        <dbReference type="ARBA" id="ARBA00022475"/>
    </source>
</evidence>
<keyword evidence="5 12" id="KW-0812">Transmembrane</keyword>
<keyword evidence="4" id="KW-1003">Cell membrane</keyword>
<comment type="caution">
    <text evidence="13">The sequence shown here is derived from an EMBL/GenBank/DDBJ whole genome shotgun (WGS) entry which is preliminary data.</text>
</comment>
<dbReference type="PROSITE" id="PS50283">
    <property type="entry name" value="NA_SOLUT_SYMP_3"/>
    <property type="match status" value="2"/>
</dbReference>
<dbReference type="AlphaFoldDB" id="A0A8X6YCZ6"/>
<evidence type="ECO:0000313" key="13">
    <source>
        <dbReference type="EMBL" id="GFY67304.1"/>
    </source>
</evidence>
<keyword evidence="10" id="KW-0739">Sodium transport</keyword>
<comment type="subcellular location">
    <subcellularLocation>
        <location evidence="1">Cell membrane</location>
        <topology evidence="1">Multi-pass membrane protein</topology>
    </subcellularLocation>
</comment>
<dbReference type="InterPro" id="IPR001734">
    <property type="entry name" value="Na/solute_symporter"/>
</dbReference>
<evidence type="ECO:0000313" key="14">
    <source>
        <dbReference type="Proteomes" id="UP000886998"/>
    </source>
</evidence>
<dbReference type="GO" id="GO:0005886">
    <property type="term" value="C:plasma membrane"/>
    <property type="evidence" value="ECO:0007669"/>
    <property type="project" value="UniProtKB-SubCell"/>
</dbReference>
<dbReference type="InterPro" id="IPR038377">
    <property type="entry name" value="Na/Glc_symporter_sf"/>
</dbReference>
<feature type="transmembrane region" description="Helical" evidence="12">
    <location>
        <begin position="49"/>
        <end position="68"/>
    </location>
</feature>
<keyword evidence="8" id="KW-0406">Ion transport</keyword>
<comment type="similarity">
    <text evidence="2 11">Belongs to the sodium:solute symporter (SSF) (TC 2.A.21) family.</text>
</comment>
<feature type="transmembrane region" description="Helical" evidence="12">
    <location>
        <begin position="7"/>
        <end position="29"/>
    </location>
</feature>